<evidence type="ECO:0000256" key="1">
    <source>
        <dbReference type="ARBA" id="ARBA00022679"/>
    </source>
</evidence>
<protein>
    <submittedName>
        <fullName evidence="3">Di-trans,poly-cis-decaprenylcistransferase</fullName>
    </submittedName>
</protein>
<dbReference type="NCBIfam" id="TIGR00055">
    <property type="entry name" value="uppS"/>
    <property type="match status" value="1"/>
</dbReference>
<dbReference type="PANTHER" id="PTHR10291:SF43">
    <property type="entry name" value="DEHYDRODOLICHYL DIPHOSPHATE SYNTHASE COMPLEX SUBUNIT DHDDS"/>
    <property type="match status" value="1"/>
</dbReference>
<organism evidence="3 4">
    <name type="scientific">Candidatus Brennerbacteria bacterium RIFOXYD1_FULL_41_16</name>
    <dbReference type="NCBI Taxonomy" id="1797529"/>
    <lineage>
        <taxon>Bacteria</taxon>
        <taxon>Candidatus Brenneribacteriota</taxon>
    </lineage>
</organism>
<comment type="similarity">
    <text evidence="2">Belongs to the UPP synthase family. Z-FPP synthase subfamily.</text>
</comment>
<reference evidence="3 4" key="1">
    <citation type="journal article" date="2016" name="Nat. Commun.">
        <title>Thousands of microbial genomes shed light on interconnected biogeochemical processes in an aquifer system.</title>
        <authorList>
            <person name="Anantharaman K."/>
            <person name="Brown C.T."/>
            <person name="Hug L.A."/>
            <person name="Sharon I."/>
            <person name="Castelle C.J."/>
            <person name="Probst A.J."/>
            <person name="Thomas B.C."/>
            <person name="Singh A."/>
            <person name="Wilkins M.J."/>
            <person name="Karaoz U."/>
            <person name="Brodie E.L."/>
            <person name="Williams K.H."/>
            <person name="Hubbard S.S."/>
            <person name="Banfield J.F."/>
        </authorList>
    </citation>
    <scope>NUCLEOTIDE SEQUENCE [LARGE SCALE GENOMIC DNA]</scope>
</reference>
<evidence type="ECO:0000256" key="2">
    <source>
        <dbReference type="ARBA" id="ARBA00038453"/>
    </source>
</evidence>
<dbReference type="Proteomes" id="UP000178570">
    <property type="component" value="Unassembled WGS sequence"/>
</dbReference>
<gene>
    <name evidence="3" type="ORF">A2570_02115</name>
</gene>
<keyword evidence="1 3" id="KW-0808">Transferase</keyword>
<dbReference type="InterPro" id="IPR036424">
    <property type="entry name" value="UPP_synth-like_sf"/>
</dbReference>
<evidence type="ECO:0000313" key="4">
    <source>
        <dbReference type="Proteomes" id="UP000178570"/>
    </source>
</evidence>
<dbReference type="Pfam" id="PF01255">
    <property type="entry name" value="Prenyltransf"/>
    <property type="match status" value="1"/>
</dbReference>
<dbReference type="SUPFAM" id="SSF64005">
    <property type="entry name" value="Undecaprenyl diphosphate synthase"/>
    <property type="match status" value="1"/>
</dbReference>
<dbReference type="InterPro" id="IPR001441">
    <property type="entry name" value="UPP_synth-like"/>
</dbReference>
<dbReference type="GO" id="GO:0045547">
    <property type="term" value="F:ditrans,polycis-polyprenyl diphosphate synthase [(2E,6E)-farnesyl diphosphate specific] activity"/>
    <property type="evidence" value="ECO:0007669"/>
    <property type="project" value="TreeGrafter"/>
</dbReference>
<dbReference type="CDD" id="cd00475">
    <property type="entry name" value="Cis_IPPS"/>
    <property type="match status" value="1"/>
</dbReference>
<sequence length="239" mass="27991">MDNSLPKHIAIMLDGNRRWLARRKQELGVVAHEFGANNLRVLLDSFLKQQEVLTPFLTIWGSSIDNLTKRSKEETDSIINIYRKYFQELSQREELKTKSIKVNFFGRWRELLPNDLVKILIEIKEKTKENSGPTLTFLLAYSGKDEMLEAIRKIRIIDSEIEISEKLLKENLWTGWLPPVDLVIRTGVENDPHWSSGFMMWSCADSQFYFTETLWPDFSVKEFDKALSVYKETQKRRGG</sequence>
<dbReference type="STRING" id="1797529.A2570_02115"/>
<dbReference type="EMBL" id="MHHY01000007">
    <property type="protein sequence ID" value="OGY40519.1"/>
    <property type="molecule type" value="Genomic_DNA"/>
</dbReference>
<name>A0A1G1XKF9_9BACT</name>
<accession>A0A1G1XKF9</accession>
<dbReference type="GO" id="GO:0016094">
    <property type="term" value="P:polyprenol biosynthetic process"/>
    <property type="evidence" value="ECO:0007669"/>
    <property type="project" value="TreeGrafter"/>
</dbReference>
<proteinExistence type="inferred from homology"/>
<comment type="caution">
    <text evidence="3">The sequence shown here is derived from an EMBL/GenBank/DDBJ whole genome shotgun (WGS) entry which is preliminary data.</text>
</comment>
<evidence type="ECO:0000313" key="3">
    <source>
        <dbReference type="EMBL" id="OGY40519.1"/>
    </source>
</evidence>
<dbReference type="AlphaFoldDB" id="A0A1G1XKF9"/>
<dbReference type="Gene3D" id="3.40.1180.10">
    <property type="entry name" value="Decaprenyl diphosphate synthase-like"/>
    <property type="match status" value="1"/>
</dbReference>
<dbReference type="PANTHER" id="PTHR10291">
    <property type="entry name" value="DEHYDRODOLICHYL DIPHOSPHATE SYNTHASE FAMILY MEMBER"/>
    <property type="match status" value="1"/>
</dbReference>